<protein>
    <submittedName>
        <fullName evidence="1">Uncharacterized protein</fullName>
    </submittedName>
</protein>
<dbReference type="AlphaFoldDB" id="A0AAF0UN86"/>
<dbReference type="Gene3D" id="2.60.120.330">
    <property type="entry name" value="B-lactam Antibiotic, Isopenicillin N Synthase, Chain"/>
    <property type="match status" value="1"/>
</dbReference>
<accession>A0AAF0UN86</accession>
<sequence length="70" mass="8075">MTFQTCPNELAEELNQGKSTLQVPVVDLSGIEVQDRRKEVANEKREASERWGFFSTDKSWCSFKCFGRND</sequence>
<dbReference type="SUPFAM" id="SSF51197">
    <property type="entry name" value="Clavaminate synthase-like"/>
    <property type="match status" value="1"/>
</dbReference>
<dbReference type="InterPro" id="IPR027443">
    <property type="entry name" value="IPNS-like_sf"/>
</dbReference>
<proteinExistence type="predicted"/>
<dbReference type="Proteomes" id="UP001234989">
    <property type="component" value="Chromosome 10"/>
</dbReference>
<evidence type="ECO:0000313" key="2">
    <source>
        <dbReference type="Proteomes" id="UP001234989"/>
    </source>
</evidence>
<name>A0AAF0UN86_SOLVR</name>
<keyword evidence="2" id="KW-1185">Reference proteome</keyword>
<gene>
    <name evidence="1" type="ORF">MTR67_042940</name>
</gene>
<reference evidence="1" key="1">
    <citation type="submission" date="2023-08" db="EMBL/GenBank/DDBJ databases">
        <title>A de novo genome assembly of Solanum verrucosum Schlechtendal, a Mexican diploid species geographically isolated from the other diploid A-genome species in potato relatives.</title>
        <authorList>
            <person name="Hosaka K."/>
        </authorList>
    </citation>
    <scope>NUCLEOTIDE SEQUENCE</scope>
    <source>
        <tissue evidence="1">Young leaves</tissue>
    </source>
</reference>
<organism evidence="1 2">
    <name type="scientific">Solanum verrucosum</name>
    <dbReference type="NCBI Taxonomy" id="315347"/>
    <lineage>
        <taxon>Eukaryota</taxon>
        <taxon>Viridiplantae</taxon>
        <taxon>Streptophyta</taxon>
        <taxon>Embryophyta</taxon>
        <taxon>Tracheophyta</taxon>
        <taxon>Spermatophyta</taxon>
        <taxon>Magnoliopsida</taxon>
        <taxon>eudicotyledons</taxon>
        <taxon>Gunneridae</taxon>
        <taxon>Pentapetalae</taxon>
        <taxon>asterids</taxon>
        <taxon>lamiids</taxon>
        <taxon>Solanales</taxon>
        <taxon>Solanaceae</taxon>
        <taxon>Solanoideae</taxon>
        <taxon>Solaneae</taxon>
        <taxon>Solanum</taxon>
    </lineage>
</organism>
<evidence type="ECO:0000313" key="1">
    <source>
        <dbReference type="EMBL" id="WMV49555.1"/>
    </source>
</evidence>
<dbReference type="EMBL" id="CP133621">
    <property type="protein sequence ID" value="WMV49555.1"/>
    <property type="molecule type" value="Genomic_DNA"/>
</dbReference>